<accession>A6VSS6</accession>
<reference evidence="2" key="1">
    <citation type="submission" date="2007-06" db="EMBL/GenBank/DDBJ databases">
        <title>Complete sequence of Marinomonas sp. MWYL1.</title>
        <authorList>
            <consortium name="US DOE Joint Genome Institute"/>
            <person name="Copeland A."/>
            <person name="Lucas S."/>
            <person name="Lapidus A."/>
            <person name="Barry K."/>
            <person name="Glavina del Rio T."/>
            <person name="Dalin E."/>
            <person name="Tice H."/>
            <person name="Pitluck S."/>
            <person name="Kiss H."/>
            <person name="Brettin T."/>
            <person name="Bruce D."/>
            <person name="Detter J.C."/>
            <person name="Han C."/>
            <person name="Schmutz J."/>
            <person name="Larimer F."/>
            <person name="Land M."/>
            <person name="Hauser L."/>
            <person name="Kyrpides N."/>
            <person name="Kim E."/>
            <person name="Johnston A.W.B."/>
            <person name="Todd J.D."/>
            <person name="Rogers R."/>
            <person name="Wexler M."/>
            <person name="Bond P.L."/>
            <person name="Li Y."/>
            <person name="Richardson P."/>
        </authorList>
    </citation>
    <scope>NUCLEOTIDE SEQUENCE [LARGE SCALE GENOMIC DNA]</scope>
    <source>
        <strain evidence="2">MWYL1</strain>
    </source>
</reference>
<dbReference type="Pfam" id="PF12571">
    <property type="entry name" value="Phage_tail_fib"/>
    <property type="match status" value="1"/>
</dbReference>
<dbReference type="InterPro" id="IPR022225">
    <property type="entry name" value="Phage_tail_fibre_N"/>
</dbReference>
<dbReference type="EMBL" id="CP000749">
    <property type="protein sequence ID" value="ABR69505.1"/>
    <property type="molecule type" value="Genomic_DNA"/>
</dbReference>
<dbReference type="STRING" id="400668.Mmwyl1_0570"/>
<organism evidence="2">
    <name type="scientific">Marinomonas sp. (strain MWYL1)</name>
    <dbReference type="NCBI Taxonomy" id="400668"/>
    <lineage>
        <taxon>Bacteria</taxon>
        <taxon>Pseudomonadati</taxon>
        <taxon>Pseudomonadota</taxon>
        <taxon>Gammaproteobacteria</taxon>
        <taxon>Oceanospirillales</taxon>
        <taxon>Oceanospirillaceae</taxon>
        <taxon>Marinomonas</taxon>
    </lineage>
</organism>
<sequence>MADNISGTVTNAGARYIAQRSAILQPVKMSHFVLANIPGVDENSVANANAGLPASAHIVGGNVPIDGKPRYNNDNAVTYSLLLDHDAGNYDFNYYGIVTDTGVLFAFQYIPTVKKRKAIGQVINRNLVTPFSNAKYLTGASLPIESWQFNYEDDMYELQLSTVKNAVAQMSLLNTAMSQHERLLKLEGKL</sequence>
<dbReference type="HOGENOM" id="CLU_1432973_0_0_6"/>
<dbReference type="AlphaFoldDB" id="A6VSS6"/>
<dbReference type="OrthoDB" id="9810174at2"/>
<dbReference type="eggNOG" id="COG5301">
    <property type="taxonomic scope" value="Bacteria"/>
</dbReference>
<feature type="domain" description="Phage tail fibre protein N-terminal" evidence="1">
    <location>
        <begin position="1"/>
        <end position="142"/>
    </location>
</feature>
<protein>
    <recommendedName>
        <fullName evidence="1">Phage tail fibre protein N-terminal domain-containing protein</fullName>
    </recommendedName>
</protein>
<gene>
    <name evidence="2" type="ordered locus">Mmwyl1_0570</name>
</gene>
<evidence type="ECO:0000259" key="1">
    <source>
        <dbReference type="Pfam" id="PF12571"/>
    </source>
</evidence>
<dbReference type="KEGG" id="mmw:Mmwyl1_0570"/>
<name>A6VSS6_MARMS</name>
<proteinExistence type="predicted"/>
<evidence type="ECO:0000313" key="2">
    <source>
        <dbReference type="EMBL" id="ABR69505.1"/>
    </source>
</evidence>